<sequence>MKKFKSVFSFFIACILIIASTVTTVSAYGPSTLYKAPQGVPAPGVLYARAIQASSGKMYATFEQYTTGVSVFPIFQSIDNGASWKKAGEVKDTHKNVGMRWEPHLYELPEAVGSMPAGTLLCAGLVLPYDRSFCEIDLYKSNDEGKNWTYVSTIAEGKAAWPGGDPIWEPCLLVANHKLICYYSDERDPNHGQKLVHQTTADGIHWSFVVNDVALTDKTQRPGMAVVSRMPNGNYIMTYEIVGIGGAYYQISSDAEKWNVTSTGTKFGNSGCPYNCVLNNMTILSCAGSNNIYINGNSGIGSWQQVNCVIGTSYSRCLVPLQNNRLFAIGAGWNGNSLNSVIYGDMQVPGVAAGTTPSIAPSPSFAPAATLKEGWYRLKNVHSSKYLQVKDNVGADTQNVEIGSFSSLDGQKWYLSNTSDGAITLKSALGDFMLDIFRGENEDGTNVEIYKSQGHTPQKFLLSSTDTKDVYTIRTLASNGTKSIDVTGFYTADGTNVCQWTSTTGANQKWIFEPVITEAVTPVPSPVPSAAPSKEPVKEPSKAPEVPSDSSLKITADGKGWDGGYNMNFTLKNTSSQSISDWKLVLDVKEISISSIWCASKSLENSEIILIPETYNACINENSATTFGFSGNGRLPASLHYKLFYKQNNVWKSITDSITLT</sequence>
<feature type="signal peptide" evidence="2">
    <location>
        <begin position="1"/>
        <end position="27"/>
    </location>
</feature>
<dbReference type="Pfam" id="PF14200">
    <property type="entry name" value="RicinB_lectin_2"/>
    <property type="match status" value="2"/>
</dbReference>
<accession>A0A1I0DIQ6</accession>
<evidence type="ECO:0000259" key="3">
    <source>
        <dbReference type="SMART" id="SM00458"/>
    </source>
</evidence>
<dbReference type="Gene3D" id="2.60.40.290">
    <property type="match status" value="1"/>
</dbReference>
<dbReference type="GO" id="GO:0004553">
    <property type="term" value="F:hydrolase activity, hydrolyzing O-glycosyl compounds"/>
    <property type="evidence" value="ECO:0007669"/>
    <property type="project" value="InterPro"/>
</dbReference>
<evidence type="ECO:0000259" key="4">
    <source>
        <dbReference type="SMART" id="SM00637"/>
    </source>
</evidence>
<gene>
    <name evidence="5" type="ORF">SAMN04487772_11510</name>
</gene>
<dbReference type="RefSeq" id="WP_092478136.1">
    <property type="nucleotide sequence ID" value="NZ_FOHN01000015.1"/>
</dbReference>
<reference evidence="5 6" key="1">
    <citation type="submission" date="2016-10" db="EMBL/GenBank/DDBJ databases">
        <authorList>
            <person name="de Groot N.N."/>
        </authorList>
    </citation>
    <scope>NUCLEOTIDE SEQUENCE [LARGE SCALE GENOMIC DNA]</scope>
    <source>
        <strain evidence="5 6">DSM 1801</strain>
    </source>
</reference>
<dbReference type="Proteomes" id="UP000199800">
    <property type="component" value="Unassembled WGS sequence"/>
</dbReference>
<dbReference type="Gene3D" id="2.120.10.10">
    <property type="match status" value="1"/>
</dbReference>
<dbReference type="EMBL" id="FOHN01000015">
    <property type="protein sequence ID" value="SET32311.1"/>
    <property type="molecule type" value="Genomic_DNA"/>
</dbReference>
<name>A0A1I0DIQ6_9FIRM</name>
<dbReference type="GO" id="GO:0030247">
    <property type="term" value="F:polysaccharide binding"/>
    <property type="evidence" value="ECO:0007669"/>
    <property type="project" value="InterPro"/>
</dbReference>
<dbReference type="InterPro" id="IPR008965">
    <property type="entry name" value="CBM2/CBM3_carb-bd_dom_sf"/>
</dbReference>
<dbReference type="SMART" id="SM00458">
    <property type="entry name" value="RICIN"/>
    <property type="match status" value="1"/>
</dbReference>
<proteinExistence type="predicted"/>
<evidence type="ECO:0000313" key="5">
    <source>
        <dbReference type="EMBL" id="SET32311.1"/>
    </source>
</evidence>
<keyword evidence="2" id="KW-0732">Signal</keyword>
<dbReference type="PANTHER" id="PTHR38792:SF3">
    <property type="entry name" value="BNR_ASP-BOX REPEAT DOMAIN PROTEIN (AFU_ORTHOLOGUE AFUA_7G06430)-RELATED"/>
    <property type="match status" value="1"/>
</dbReference>
<dbReference type="SUPFAM" id="SSF50370">
    <property type="entry name" value="Ricin B-like lectins"/>
    <property type="match status" value="1"/>
</dbReference>
<dbReference type="GO" id="GO:0005975">
    <property type="term" value="P:carbohydrate metabolic process"/>
    <property type="evidence" value="ECO:0007669"/>
    <property type="project" value="InterPro"/>
</dbReference>
<dbReference type="PANTHER" id="PTHR38792">
    <property type="entry name" value="BNR/ASP-BOX REPEAT DOMAIN PROTEIN (AFU_ORTHOLOGUE AFUA_7G06430)-RELATED"/>
    <property type="match status" value="1"/>
</dbReference>
<dbReference type="AlphaFoldDB" id="A0A1I0DIQ6"/>
<dbReference type="PROSITE" id="PS50231">
    <property type="entry name" value="RICIN_B_LECTIN"/>
    <property type="match status" value="1"/>
</dbReference>
<organism evidence="5 6">
    <name type="scientific">[Clostridium] polysaccharolyticum</name>
    <dbReference type="NCBI Taxonomy" id="29364"/>
    <lineage>
        <taxon>Bacteria</taxon>
        <taxon>Bacillati</taxon>
        <taxon>Bacillota</taxon>
        <taxon>Clostridia</taxon>
        <taxon>Lachnospirales</taxon>
        <taxon>Lachnospiraceae</taxon>
    </lineage>
</organism>
<dbReference type="InterPro" id="IPR000772">
    <property type="entry name" value="Ricin_B_lectin"/>
</dbReference>
<feature type="chain" id="PRO_5011560124" evidence="2">
    <location>
        <begin position="28"/>
        <end position="661"/>
    </location>
</feature>
<dbReference type="CDD" id="cd00161">
    <property type="entry name" value="beta-trefoil_Ricin-like"/>
    <property type="match status" value="1"/>
</dbReference>
<dbReference type="Pfam" id="PF00553">
    <property type="entry name" value="CBM_2"/>
    <property type="match status" value="1"/>
</dbReference>
<feature type="domain" description="Ricin B lectin" evidence="3">
    <location>
        <begin position="374"/>
        <end position="513"/>
    </location>
</feature>
<dbReference type="InterPro" id="IPR012291">
    <property type="entry name" value="CBM2_carb-bd_dom_sf"/>
</dbReference>
<dbReference type="SUPFAM" id="SSF50939">
    <property type="entry name" value="Sialidases"/>
    <property type="match status" value="1"/>
</dbReference>
<dbReference type="InterPro" id="IPR035992">
    <property type="entry name" value="Ricin_B-like_lectins"/>
</dbReference>
<dbReference type="InterPro" id="IPR001919">
    <property type="entry name" value="CBD2"/>
</dbReference>
<dbReference type="SUPFAM" id="SSF49384">
    <property type="entry name" value="Carbohydrate-binding domain"/>
    <property type="match status" value="1"/>
</dbReference>
<feature type="region of interest" description="Disordered" evidence="1">
    <location>
        <begin position="522"/>
        <end position="553"/>
    </location>
</feature>
<dbReference type="STRING" id="29364.SAMN04487772_11510"/>
<dbReference type="OrthoDB" id="142430at2"/>
<dbReference type="SMART" id="SM00637">
    <property type="entry name" value="CBD_II"/>
    <property type="match status" value="1"/>
</dbReference>
<evidence type="ECO:0000256" key="2">
    <source>
        <dbReference type="SAM" id="SignalP"/>
    </source>
</evidence>
<dbReference type="InterPro" id="IPR036278">
    <property type="entry name" value="Sialidase_sf"/>
</dbReference>
<protein>
    <submittedName>
        <fullName evidence="5">Cellulose binding domain-containing protein</fullName>
    </submittedName>
</protein>
<evidence type="ECO:0000313" key="6">
    <source>
        <dbReference type="Proteomes" id="UP000199800"/>
    </source>
</evidence>
<keyword evidence="6" id="KW-1185">Reference proteome</keyword>
<evidence type="ECO:0000256" key="1">
    <source>
        <dbReference type="SAM" id="MobiDB-lite"/>
    </source>
</evidence>
<dbReference type="Gene3D" id="2.80.10.50">
    <property type="match status" value="2"/>
</dbReference>
<feature type="domain" description="CBM2" evidence="4">
    <location>
        <begin position="554"/>
        <end position="637"/>
    </location>
</feature>